<evidence type="ECO:0000313" key="2">
    <source>
        <dbReference type="EMBL" id="RQH30785.1"/>
    </source>
</evidence>
<dbReference type="Proteomes" id="UP000269154">
    <property type="component" value="Unassembled WGS sequence"/>
</dbReference>
<dbReference type="OrthoDB" id="6286374at2"/>
<name>A0A3N6P5G4_9CYAN</name>
<organism evidence="2 3">
    <name type="scientific">Okeania hirsuta</name>
    <dbReference type="NCBI Taxonomy" id="1458930"/>
    <lineage>
        <taxon>Bacteria</taxon>
        <taxon>Bacillati</taxon>
        <taxon>Cyanobacteriota</taxon>
        <taxon>Cyanophyceae</taxon>
        <taxon>Oscillatoriophycideae</taxon>
        <taxon>Oscillatoriales</taxon>
        <taxon>Microcoleaceae</taxon>
        <taxon>Okeania</taxon>
    </lineage>
</organism>
<keyword evidence="1" id="KW-0812">Transmembrane</keyword>
<dbReference type="RefSeq" id="WP_124155280.1">
    <property type="nucleotide sequence ID" value="NZ_CAWOLW010000083.1"/>
</dbReference>
<dbReference type="AlphaFoldDB" id="A0A3N6P5G4"/>
<evidence type="ECO:0000256" key="1">
    <source>
        <dbReference type="SAM" id="Phobius"/>
    </source>
</evidence>
<reference evidence="2 3" key="1">
    <citation type="journal article" date="2018" name="ACS Chem. Biol.">
        <title>Ketoreductase domain dysfunction expands chemodiversity: malyngamide biosynthesis in the cyanobacterium Okeania hirsuta.</title>
        <authorList>
            <person name="Moss N.A."/>
            <person name="Leao T."/>
            <person name="Rankin M."/>
            <person name="McCullough T.M."/>
            <person name="Qu P."/>
            <person name="Korobeynikov A."/>
            <person name="Smith J.L."/>
            <person name="Gerwick L."/>
            <person name="Gerwick W.H."/>
        </authorList>
    </citation>
    <scope>NUCLEOTIDE SEQUENCE [LARGE SCALE GENOMIC DNA]</scope>
    <source>
        <strain evidence="2 3">PAB10Feb10-1</strain>
    </source>
</reference>
<comment type="caution">
    <text evidence="2">The sequence shown here is derived from an EMBL/GenBank/DDBJ whole genome shotgun (WGS) entry which is preliminary data.</text>
</comment>
<keyword evidence="1" id="KW-0472">Membrane</keyword>
<keyword evidence="3" id="KW-1185">Reference proteome</keyword>
<gene>
    <name evidence="2" type="ORF">D5R40_23640</name>
</gene>
<sequence>MTLSTIINIAITLIFIYLASSFIIFAIQEKIILFFNLKAKNLKQVIYGLLGEEQQKGSFSLTERFYEKYLNLPLNPSLSSKRQQEKGGKLQAGKLSKSMGPEQIPAEQFVADLITVVAEELKYEDKDFYNKYELTKIIEDINGSDCRFSEKMKRDLSAMLQRAINRFEDKGEQLKYLDQQLQSWYDMSIEYALEIYDKKRQYISIILSVIVVLMFNIDTVNIIDNLSKSEITSTLSNKITEVIVSNSESNSCSQVNDETKFQTCIQEQFATTFMALDGIDNLPIGWNFSEPLKEQFTPFNFPHIIKAITGWIISIIAISQGAPFWFGILNNLIDFKSNKSAKN</sequence>
<proteinExistence type="predicted"/>
<accession>A0A3N6P5G4</accession>
<protein>
    <submittedName>
        <fullName evidence="2">Uncharacterized protein</fullName>
    </submittedName>
</protein>
<feature type="transmembrane region" description="Helical" evidence="1">
    <location>
        <begin position="6"/>
        <end position="27"/>
    </location>
</feature>
<dbReference type="EMBL" id="RCBY01000173">
    <property type="protein sequence ID" value="RQH30785.1"/>
    <property type="molecule type" value="Genomic_DNA"/>
</dbReference>
<evidence type="ECO:0000313" key="3">
    <source>
        <dbReference type="Proteomes" id="UP000269154"/>
    </source>
</evidence>
<feature type="transmembrane region" description="Helical" evidence="1">
    <location>
        <begin position="202"/>
        <end position="223"/>
    </location>
</feature>
<keyword evidence="1" id="KW-1133">Transmembrane helix</keyword>
<feature type="transmembrane region" description="Helical" evidence="1">
    <location>
        <begin position="308"/>
        <end position="333"/>
    </location>
</feature>